<gene>
    <name evidence="2" type="ORF">TSPGSL018_21539</name>
</gene>
<evidence type="ECO:0000256" key="1">
    <source>
        <dbReference type="SAM" id="MobiDB-lite"/>
    </source>
</evidence>
<evidence type="ECO:0000313" key="2">
    <source>
        <dbReference type="EMBL" id="JAC75975.1"/>
    </source>
</evidence>
<feature type="region of interest" description="Disordered" evidence="1">
    <location>
        <begin position="1"/>
        <end position="61"/>
    </location>
</feature>
<accession>A0A061RZ70</accession>
<proteinExistence type="predicted"/>
<dbReference type="EMBL" id="GBEZ01009624">
    <property type="protein sequence ID" value="JAC75975.1"/>
    <property type="molecule type" value="Transcribed_RNA"/>
</dbReference>
<protein>
    <submittedName>
        <fullName evidence="2">Uncharacterized protein</fullName>
    </submittedName>
</protein>
<sequence>MGMGVPAFSTPHSPWPRDTTQEMSSSSARSVMHSSLGMEAEGARARAGLAGGMERGWRPRR</sequence>
<dbReference type="AlphaFoldDB" id="A0A061RZ70"/>
<reference evidence="2" key="1">
    <citation type="submission" date="2014-05" db="EMBL/GenBank/DDBJ databases">
        <title>The transcriptome of the halophilic microalga Tetraselmis sp. GSL018 isolated from the Great Salt Lake, Utah.</title>
        <authorList>
            <person name="Jinkerson R.E."/>
            <person name="D'Adamo S."/>
            <person name="Posewitz M.C."/>
        </authorList>
    </citation>
    <scope>NUCLEOTIDE SEQUENCE</scope>
    <source>
        <strain evidence="2">GSL018</strain>
    </source>
</reference>
<feature type="compositionally biased region" description="Low complexity" evidence="1">
    <location>
        <begin position="24"/>
        <end position="48"/>
    </location>
</feature>
<name>A0A061RZ70_9CHLO</name>
<feature type="non-terminal residue" evidence="2">
    <location>
        <position position="61"/>
    </location>
</feature>
<organism evidence="2">
    <name type="scientific">Tetraselmis sp. GSL018</name>
    <dbReference type="NCBI Taxonomy" id="582737"/>
    <lineage>
        <taxon>Eukaryota</taxon>
        <taxon>Viridiplantae</taxon>
        <taxon>Chlorophyta</taxon>
        <taxon>core chlorophytes</taxon>
        <taxon>Chlorodendrophyceae</taxon>
        <taxon>Chlorodendrales</taxon>
        <taxon>Chlorodendraceae</taxon>
        <taxon>Tetraselmis</taxon>
    </lineage>
</organism>